<dbReference type="InterPro" id="IPR012337">
    <property type="entry name" value="RNaseH-like_sf"/>
</dbReference>
<feature type="domain" description="HAT C-terminal dimerisation" evidence="6">
    <location>
        <begin position="310"/>
        <end position="387"/>
    </location>
</feature>
<keyword evidence="8" id="KW-1185">Reference proteome</keyword>
<dbReference type="GO" id="GO:0046983">
    <property type="term" value="F:protein dimerization activity"/>
    <property type="evidence" value="ECO:0007669"/>
    <property type="project" value="InterPro"/>
</dbReference>
<gene>
    <name evidence="7" type="ORF">MARPO_0010s0077</name>
</gene>
<keyword evidence="2" id="KW-0479">Metal-binding</keyword>
<dbReference type="OMA" id="MNIMANI"/>
<keyword evidence="3" id="KW-0863">Zinc-finger</keyword>
<keyword evidence="5" id="KW-0539">Nucleus</keyword>
<sequence>MKHVKSHHKRQYAGNSNALLGPMDGYLQNSSSLEKKITATSDISDDLILIHFVGLDWTLHKKLLTFTDKTDHSGARLAEIHTLEQFEIVEHIGCLTMDNASNNDTLMSALENSIVDYCIREKILKTWNADDLRIRCLPQIINLSVKAFLKSLGETDDILIDDEIPNRNASNLIRRLRFIVKKLCSSTQQRKQFRQVTILDDSKSMKYALVATHQVLFKYYSFTDDSYFYMMSVILDPRFKKTYLEQKEFESLYPGLIRATFTLLKKLMSEKKIFCDSNEINSVLSQEPQQPTIFLGMFAHCNADNETKDEVDRYLSLQCEDPTVDPLEYWKVHEKQFLFISAVAKDILSIPGSAVAVERIFNCGRDVIGIRRHSLAPATLSALMFEKSVLK</sequence>
<dbReference type="SUPFAM" id="SSF53098">
    <property type="entry name" value="Ribonuclease H-like"/>
    <property type="match status" value="1"/>
</dbReference>
<evidence type="ECO:0000256" key="1">
    <source>
        <dbReference type="ARBA" id="ARBA00004123"/>
    </source>
</evidence>
<dbReference type="Pfam" id="PF05699">
    <property type="entry name" value="Dimer_Tnp_hAT"/>
    <property type="match status" value="1"/>
</dbReference>
<dbReference type="OrthoDB" id="1932840at2759"/>
<dbReference type="EMBL" id="KZ772682">
    <property type="protein sequence ID" value="PTQ46678.1"/>
    <property type="molecule type" value="Genomic_DNA"/>
</dbReference>
<evidence type="ECO:0000256" key="4">
    <source>
        <dbReference type="ARBA" id="ARBA00022833"/>
    </source>
</evidence>
<dbReference type="PANTHER" id="PTHR46481:SF10">
    <property type="entry name" value="ZINC FINGER BED DOMAIN-CONTAINING PROTEIN 39"/>
    <property type="match status" value="1"/>
</dbReference>
<evidence type="ECO:0000259" key="6">
    <source>
        <dbReference type="Pfam" id="PF05699"/>
    </source>
</evidence>
<protein>
    <recommendedName>
        <fullName evidence="6">HAT C-terminal dimerisation domain-containing protein</fullName>
    </recommendedName>
</protein>
<dbReference type="InterPro" id="IPR008906">
    <property type="entry name" value="HATC_C_dom"/>
</dbReference>
<proteinExistence type="predicted"/>
<keyword evidence="4" id="KW-0862">Zinc</keyword>
<accession>A0A2R6XKN5</accession>
<evidence type="ECO:0000313" key="8">
    <source>
        <dbReference type="Proteomes" id="UP000244005"/>
    </source>
</evidence>
<evidence type="ECO:0000313" key="7">
    <source>
        <dbReference type="EMBL" id="PTQ46678.1"/>
    </source>
</evidence>
<dbReference type="Proteomes" id="UP000244005">
    <property type="component" value="Unassembled WGS sequence"/>
</dbReference>
<evidence type="ECO:0000256" key="3">
    <source>
        <dbReference type="ARBA" id="ARBA00022771"/>
    </source>
</evidence>
<dbReference type="InterPro" id="IPR052035">
    <property type="entry name" value="ZnF_BED_domain_contain"/>
</dbReference>
<organism evidence="7 8">
    <name type="scientific">Marchantia polymorpha</name>
    <name type="common">Common liverwort</name>
    <name type="synonym">Marchantia aquatica</name>
    <dbReference type="NCBI Taxonomy" id="3197"/>
    <lineage>
        <taxon>Eukaryota</taxon>
        <taxon>Viridiplantae</taxon>
        <taxon>Streptophyta</taxon>
        <taxon>Embryophyta</taxon>
        <taxon>Marchantiophyta</taxon>
        <taxon>Marchantiopsida</taxon>
        <taxon>Marchantiidae</taxon>
        <taxon>Marchantiales</taxon>
        <taxon>Marchantiaceae</taxon>
        <taxon>Marchantia</taxon>
    </lineage>
</organism>
<evidence type="ECO:0000256" key="5">
    <source>
        <dbReference type="ARBA" id="ARBA00023242"/>
    </source>
</evidence>
<comment type="subcellular location">
    <subcellularLocation>
        <location evidence="1">Nucleus</location>
    </subcellularLocation>
</comment>
<dbReference type="GO" id="GO:0008270">
    <property type="term" value="F:zinc ion binding"/>
    <property type="evidence" value="ECO:0007669"/>
    <property type="project" value="UniProtKB-KW"/>
</dbReference>
<name>A0A2R6XKN5_MARPO</name>
<dbReference type="AlphaFoldDB" id="A0A2R6XKN5"/>
<evidence type="ECO:0000256" key="2">
    <source>
        <dbReference type="ARBA" id="ARBA00022723"/>
    </source>
</evidence>
<dbReference type="PANTHER" id="PTHR46481">
    <property type="entry name" value="ZINC FINGER BED DOMAIN-CONTAINING PROTEIN 4"/>
    <property type="match status" value="1"/>
</dbReference>
<reference evidence="8" key="1">
    <citation type="journal article" date="2017" name="Cell">
        <title>Insights into land plant evolution garnered from the Marchantia polymorpha genome.</title>
        <authorList>
            <person name="Bowman J.L."/>
            <person name="Kohchi T."/>
            <person name="Yamato K.T."/>
            <person name="Jenkins J."/>
            <person name="Shu S."/>
            <person name="Ishizaki K."/>
            <person name="Yamaoka S."/>
            <person name="Nishihama R."/>
            <person name="Nakamura Y."/>
            <person name="Berger F."/>
            <person name="Adam C."/>
            <person name="Aki S.S."/>
            <person name="Althoff F."/>
            <person name="Araki T."/>
            <person name="Arteaga-Vazquez M.A."/>
            <person name="Balasubrmanian S."/>
            <person name="Barry K."/>
            <person name="Bauer D."/>
            <person name="Boehm C.R."/>
            <person name="Briginshaw L."/>
            <person name="Caballero-Perez J."/>
            <person name="Catarino B."/>
            <person name="Chen F."/>
            <person name="Chiyoda S."/>
            <person name="Chovatia M."/>
            <person name="Davies K.M."/>
            <person name="Delmans M."/>
            <person name="Demura T."/>
            <person name="Dierschke T."/>
            <person name="Dolan L."/>
            <person name="Dorantes-Acosta A.E."/>
            <person name="Eklund D.M."/>
            <person name="Florent S.N."/>
            <person name="Flores-Sandoval E."/>
            <person name="Fujiyama A."/>
            <person name="Fukuzawa H."/>
            <person name="Galik B."/>
            <person name="Grimanelli D."/>
            <person name="Grimwood J."/>
            <person name="Grossniklaus U."/>
            <person name="Hamada T."/>
            <person name="Haseloff J."/>
            <person name="Hetherington A.J."/>
            <person name="Higo A."/>
            <person name="Hirakawa Y."/>
            <person name="Hundley H.N."/>
            <person name="Ikeda Y."/>
            <person name="Inoue K."/>
            <person name="Inoue S.I."/>
            <person name="Ishida S."/>
            <person name="Jia Q."/>
            <person name="Kakita M."/>
            <person name="Kanazawa T."/>
            <person name="Kawai Y."/>
            <person name="Kawashima T."/>
            <person name="Kennedy M."/>
            <person name="Kinose K."/>
            <person name="Kinoshita T."/>
            <person name="Kohara Y."/>
            <person name="Koide E."/>
            <person name="Komatsu K."/>
            <person name="Kopischke S."/>
            <person name="Kubo M."/>
            <person name="Kyozuka J."/>
            <person name="Lagercrantz U."/>
            <person name="Lin S.S."/>
            <person name="Lindquist E."/>
            <person name="Lipzen A.M."/>
            <person name="Lu C.W."/>
            <person name="De Luna E."/>
            <person name="Martienssen R.A."/>
            <person name="Minamino N."/>
            <person name="Mizutani M."/>
            <person name="Mizutani M."/>
            <person name="Mochizuki N."/>
            <person name="Monte I."/>
            <person name="Mosher R."/>
            <person name="Nagasaki H."/>
            <person name="Nakagami H."/>
            <person name="Naramoto S."/>
            <person name="Nishitani K."/>
            <person name="Ohtani M."/>
            <person name="Okamoto T."/>
            <person name="Okumura M."/>
            <person name="Phillips J."/>
            <person name="Pollak B."/>
            <person name="Reinders A."/>
            <person name="Rovekamp M."/>
            <person name="Sano R."/>
            <person name="Sawa S."/>
            <person name="Schmid M.W."/>
            <person name="Shirakawa M."/>
            <person name="Solano R."/>
            <person name="Spunde A."/>
            <person name="Suetsugu N."/>
            <person name="Sugano S."/>
            <person name="Sugiyama A."/>
            <person name="Sun R."/>
            <person name="Suzuki Y."/>
            <person name="Takenaka M."/>
            <person name="Takezawa D."/>
            <person name="Tomogane H."/>
            <person name="Tsuzuki M."/>
            <person name="Ueda T."/>
            <person name="Umeda M."/>
            <person name="Ward J.M."/>
            <person name="Watanabe Y."/>
            <person name="Yazaki K."/>
            <person name="Yokoyama R."/>
            <person name="Yoshitake Y."/>
            <person name="Yotsui I."/>
            <person name="Zachgo S."/>
            <person name="Schmutz J."/>
        </authorList>
    </citation>
    <scope>NUCLEOTIDE SEQUENCE [LARGE SCALE GENOMIC DNA]</scope>
    <source>
        <strain evidence="8">Tak-1</strain>
    </source>
</reference>
<dbReference type="GO" id="GO:0006357">
    <property type="term" value="P:regulation of transcription by RNA polymerase II"/>
    <property type="evidence" value="ECO:0000318"/>
    <property type="project" value="GO_Central"/>
</dbReference>
<dbReference type="GO" id="GO:0005634">
    <property type="term" value="C:nucleus"/>
    <property type="evidence" value="ECO:0000318"/>
    <property type="project" value="GO_Central"/>
</dbReference>